<dbReference type="InterPro" id="IPR031636">
    <property type="entry name" value="PknG_TPR"/>
</dbReference>
<comment type="catalytic activity">
    <reaction evidence="9">
        <text>L-seryl-[protein] + ATP = O-phospho-L-seryl-[protein] + ADP + H(+)</text>
        <dbReference type="Rhea" id="RHEA:17989"/>
        <dbReference type="Rhea" id="RHEA-COMP:9863"/>
        <dbReference type="Rhea" id="RHEA-COMP:11604"/>
        <dbReference type="ChEBI" id="CHEBI:15378"/>
        <dbReference type="ChEBI" id="CHEBI:29999"/>
        <dbReference type="ChEBI" id="CHEBI:30616"/>
        <dbReference type="ChEBI" id="CHEBI:83421"/>
        <dbReference type="ChEBI" id="CHEBI:456216"/>
        <dbReference type="EC" id="2.7.11.1"/>
    </reaction>
</comment>
<evidence type="ECO:0000256" key="5">
    <source>
        <dbReference type="ARBA" id="ARBA00022741"/>
    </source>
</evidence>
<dbReference type="GO" id="GO:0005524">
    <property type="term" value="F:ATP binding"/>
    <property type="evidence" value="ECO:0007669"/>
    <property type="project" value="UniProtKB-KW"/>
</dbReference>
<dbReference type="PROSITE" id="PS50011">
    <property type="entry name" value="PROTEIN_KINASE_DOM"/>
    <property type="match status" value="1"/>
</dbReference>
<feature type="compositionally biased region" description="Polar residues" evidence="10">
    <location>
        <begin position="119"/>
        <end position="132"/>
    </location>
</feature>
<dbReference type="AlphaFoldDB" id="A0A7K0DZ06"/>
<dbReference type="Pfam" id="PF00069">
    <property type="entry name" value="Pkinase"/>
    <property type="match status" value="1"/>
</dbReference>
<feature type="region of interest" description="Disordered" evidence="10">
    <location>
        <begin position="1"/>
        <end position="143"/>
    </location>
</feature>
<comment type="catalytic activity">
    <reaction evidence="8">
        <text>L-threonyl-[protein] + ATP = O-phospho-L-threonyl-[protein] + ADP + H(+)</text>
        <dbReference type="Rhea" id="RHEA:46608"/>
        <dbReference type="Rhea" id="RHEA-COMP:11060"/>
        <dbReference type="Rhea" id="RHEA-COMP:11605"/>
        <dbReference type="ChEBI" id="CHEBI:15378"/>
        <dbReference type="ChEBI" id="CHEBI:30013"/>
        <dbReference type="ChEBI" id="CHEBI:30616"/>
        <dbReference type="ChEBI" id="CHEBI:61977"/>
        <dbReference type="ChEBI" id="CHEBI:456216"/>
        <dbReference type="EC" id="2.7.11.1"/>
    </reaction>
</comment>
<comment type="caution">
    <text evidence="12">The sequence shown here is derived from an EMBL/GenBank/DDBJ whole genome shotgun (WGS) entry which is preliminary data.</text>
</comment>
<evidence type="ECO:0000256" key="7">
    <source>
        <dbReference type="ARBA" id="ARBA00022840"/>
    </source>
</evidence>
<evidence type="ECO:0000259" key="11">
    <source>
        <dbReference type="PROSITE" id="PS50011"/>
    </source>
</evidence>
<dbReference type="SUPFAM" id="SSF56112">
    <property type="entry name" value="Protein kinase-like (PK-like)"/>
    <property type="match status" value="1"/>
</dbReference>
<sequence length="847" mass="90501">MPPNRPDDRPTPEPELPATEAGYRDRETGSPTPEPASTGQPPTEPARATAPAADTGTADRPAAAQHAAAEGTAAALPPTGVASRREGGGESGTDSAGLPATRAGHADTGRGPGPVDTGPATTSGRAAPQTDSGGLGSGRGWVTRSRPTMLRLGAGMVEIPVVPPVDPPSAVLTEPSVAERRRFCWRCGKPVGRATADHPAAGVGVCGTCGAPYDFRPYLRPGDMVANQYEVQGCIAHGGLGWIYLAIDRNVDNRWVVLKGLLHSGDTAAQAVAVAERRYLAELAHPSIVKIYNFVEYPNPEGAVIGYLVMEYVGGRSLRELLDGYRKPERMPVAQAIAYLLEILPALDYLHSLGLAYNDLKPDNIMVTEDQVKLIDLGATSPFESYGNLYGTRGFQAPEISRTGPTVATDIYTAGRTLAALTIDLPADKGRYLEGLPDPADEPTLARYEFFRRLLLRATDPDPKRRFPSARAMAGQLEGVLREVLAADTGVEHPQLSTVFSPMRSSFGTLELVGQTDSYRDGIARETTLGRHEVAAALPVPLLDGSDPSAALLAGTAHPEPEQALDAVRIARRRSADLPGGVPSTFATESTLAEARIELALDRPTLARELLSRLDSGDWRVAWYRGVADLLEQDYEGAYARFDEVLGALPGEIAPRLALAATAELVLLHGDPEQPERWGEIAEKYYATVRRTDRGIISAAFGLARRLAAANRVAEGVAALDEVPLASRHYTEARMTGVLMMLAGAAPAEMDEYTLRVAAARIRALPTGEPRAGQMRLLVLGAALAWLQAGRTPREANATLFGAPFTERGIRQSTEAGLRELARSAPIRAHRYALVDLANLTRAKSWF</sequence>
<dbReference type="InterPro" id="IPR031634">
    <property type="entry name" value="PknG_rubred"/>
</dbReference>
<feature type="compositionally biased region" description="Low complexity" evidence="10">
    <location>
        <begin position="45"/>
        <end position="75"/>
    </location>
</feature>
<evidence type="ECO:0000256" key="9">
    <source>
        <dbReference type="ARBA" id="ARBA00048679"/>
    </source>
</evidence>
<gene>
    <name evidence="12" type="primary">pknG_5</name>
    <name evidence="12" type="ORF">NRB56_66520</name>
</gene>
<evidence type="ECO:0000256" key="1">
    <source>
        <dbReference type="ARBA" id="ARBA00012513"/>
    </source>
</evidence>
<dbReference type="CDD" id="cd14014">
    <property type="entry name" value="STKc_PknB_like"/>
    <property type="match status" value="1"/>
</dbReference>
<dbReference type="Pfam" id="PF16919">
    <property type="entry name" value="PknG_rubred"/>
    <property type="match status" value="1"/>
</dbReference>
<dbReference type="PANTHER" id="PTHR24363">
    <property type="entry name" value="SERINE/THREONINE PROTEIN KINASE"/>
    <property type="match status" value="1"/>
</dbReference>
<proteinExistence type="predicted"/>
<protein>
    <recommendedName>
        <fullName evidence="2">Serine/threonine-protein kinase PknG</fullName>
        <ecNumber evidence="1">2.7.11.1</ecNumber>
    </recommendedName>
</protein>
<dbReference type="InterPro" id="IPR008271">
    <property type="entry name" value="Ser/Thr_kinase_AS"/>
</dbReference>
<accession>A0A7K0DZ06</accession>
<evidence type="ECO:0000313" key="12">
    <source>
        <dbReference type="EMBL" id="MQY31046.1"/>
    </source>
</evidence>
<dbReference type="Pfam" id="PF16918">
    <property type="entry name" value="PknG_TPR"/>
    <property type="match status" value="1"/>
</dbReference>
<feature type="domain" description="Protein kinase" evidence="11">
    <location>
        <begin position="229"/>
        <end position="496"/>
    </location>
</feature>
<dbReference type="EC" id="2.7.11.1" evidence="1"/>
<dbReference type="EMBL" id="WEGI01000016">
    <property type="protein sequence ID" value="MQY31046.1"/>
    <property type="molecule type" value="Genomic_DNA"/>
</dbReference>
<name>A0A7K0DZ06_9NOCA</name>
<dbReference type="GO" id="GO:0004674">
    <property type="term" value="F:protein serine/threonine kinase activity"/>
    <property type="evidence" value="ECO:0007669"/>
    <property type="project" value="UniProtKB-KW"/>
</dbReference>
<dbReference type="Gene3D" id="3.30.200.20">
    <property type="entry name" value="Phosphorylase Kinase, domain 1"/>
    <property type="match status" value="1"/>
</dbReference>
<organism evidence="12 13">
    <name type="scientific">Nocardia aurantia</name>
    <dbReference type="NCBI Taxonomy" id="2585199"/>
    <lineage>
        <taxon>Bacteria</taxon>
        <taxon>Bacillati</taxon>
        <taxon>Actinomycetota</taxon>
        <taxon>Actinomycetes</taxon>
        <taxon>Mycobacteriales</taxon>
        <taxon>Nocardiaceae</taxon>
        <taxon>Nocardia</taxon>
    </lineage>
</organism>
<dbReference type="PANTHER" id="PTHR24363:SF0">
    <property type="entry name" value="SERINE_THREONINE KINASE LIKE DOMAIN CONTAINING 1"/>
    <property type="match status" value="1"/>
</dbReference>
<evidence type="ECO:0000313" key="13">
    <source>
        <dbReference type="Proteomes" id="UP000431401"/>
    </source>
</evidence>
<dbReference type="PROSITE" id="PS00108">
    <property type="entry name" value="PROTEIN_KINASE_ST"/>
    <property type="match status" value="1"/>
</dbReference>
<feature type="compositionally biased region" description="Polar residues" evidence="10">
    <location>
        <begin position="29"/>
        <end position="40"/>
    </location>
</feature>
<feature type="compositionally biased region" description="Basic and acidic residues" evidence="10">
    <location>
        <begin position="1"/>
        <end position="12"/>
    </location>
</feature>
<evidence type="ECO:0000256" key="2">
    <source>
        <dbReference type="ARBA" id="ARBA00014676"/>
    </source>
</evidence>
<keyword evidence="5" id="KW-0547">Nucleotide-binding</keyword>
<keyword evidence="4 12" id="KW-0808">Transferase</keyword>
<evidence type="ECO:0000256" key="3">
    <source>
        <dbReference type="ARBA" id="ARBA00022527"/>
    </source>
</evidence>
<dbReference type="Proteomes" id="UP000431401">
    <property type="component" value="Unassembled WGS sequence"/>
</dbReference>
<dbReference type="InterPro" id="IPR000719">
    <property type="entry name" value="Prot_kinase_dom"/>
</dbReference>
<dbReference type="FunFam" id="1.10.510.10:FF:000306">
    <property type="entry name" value="Serine/threonine protein kinase"/>
    <property type="match status" value="1"/>
</dbReference>
<dbReference type="RefSeq" id="WP_194291082.1">
    <property type="nucleotide sequence ID" value="NZ_WEGI01000016.1"/>
</dbReference>
<keyword evidence="7" id="KW-0067">ATP-binding</keyword>
<keyword evidence="13" id="KW-1185">Reference proteome</keyword>
<evidence type="ECO:0000256" key="10">
    <source>
        <dbReference type="SAM" id="MobiDB-lite"/>
    </source>
</evidence>
<dbReference type="Gene3D" id="1.25.40.10">
    <property type="entry name" value="Tetratricopeptide repeat domain"/>
    <property type="match status" value="2"/>
</dbReference>
<evidence type="ECO:0000256" key="6">
    <source>
        <dbReference type="ARBA" id="ARBA00022777"/>
    </source>
</evidence>
<reference evidence="12 13" key="1">
    <citation type="submission" date="2019-10" db="EMBL/GenBank/DDBJ databases">
        <title>Nocardia macrotermitis sp. nov. and Nocardia aurantia sp. nov., isolated from the gut of fungus growing-termite Macrotermes natalensis.</title>
        <authorList>
            <person name="Benndorf R."/>
            <person name="Schwitalla J."/>
            <person name="Martin K."/>
            <person name="De Beer W."/>
            <person name="Kaster A.-K."/>
            <person name="Vollmers J."/>
            <person name="Poulsen M."/>
            <person name="Beemelmanns C."/>
        </authorList>
    </citation>
    <scope>NUCLEOTIDE SEQUENCE [LARGE SCALE GENOMIC DNA]</scope>
    <source>
        <strain evidence="12 13">RB56</strain>
    </source>
</reference>
<keyword evidence="6 12" id="KW-0418">Kinase</keyword>
<dbReference type="InterPro" id="IPR011990">
    <property type="entry name" value="TPR-like_helical_dom_sf"/>
</dbReference>
<evidence type="ECO:0000256" key="8">
    <source>
        <dbReference type="ARBA" id="ARBA00047899"/>
    </source>
</evidence>
<keyword evidence="3" id="KW-0723">Serine/threonine-protein kinase</keyword>
<evidence type="ECO:0000256" key="4">
    <source>
        <dbReference type="ARBA" id="ARBA00022679"/>
    </source>
</evidence>
<dbReference type="InterPro" id="IPR011009">
    <property type="entry name" value="Kinase-like_dom_sf"/>
</dbReference>
<dbReference type="Gene3D" id="1.10.510.10">
    <property type="entry name" value="Transferase(Phosphotransferase) domain 1"/>
    <property type="match status" value="1"/>
</dbReference>
<dbReference type="SMART" id="SM00220">
    <property type="entry name" value="S_TKc"/>
    <property type="match status" value="1"/>
</dbReference>